<dbReference type="AlphaFoldDB" id="A0A109BLU2"/>
<evidence type="ECO:0000313" key="2">
    <source>
        <dbReference type="Proteomes" id="UP000059074"/>
    </source>
</evidence>
<dbReference type="Proteomes" id="UP000059074">
    <property type="component" value="Unassembled WGS sequence"/>
</dbReference>
<dbReference type="PATRIC" id="fig|121290.4.peg.924"/>
<sequence>MPDATLRDKPAERRPMELRDLWNQNEARAADCLRYVNGRQSDMSAKARE</sequence>
<accession>A0A109BLU2</accession>
<proteinExistence type="predicted"/>
<evidence type="ECO:0000313" key="1">
    <source>
        <dbReference type="EMBL" id="KWT70367.1"/>
    </source>
</evidence>
<protein>
    <submittedName>
        <fullName evidence="1">Uncharacterized protein</fullName>
    </submittedName>
</protein>
<comment type="caution">
    <text evidence="1">The sequence shown here is derived from an EMBL/GenBank/DDBJ whole genome shotgun (WGS) entry which is preliminary data.</text>
</comment>
<organism evidence="1 2">
    <name type="scientific">Hyphomicrobium sulfonivorans</name>
    <dbReference type="NCBI Taxonomy" id="121290"/>
    <lineage>
        <taxon>Bacteria</taxon>
        <taxon>Pseudomonadati</taxon>
        <taxon>Pseudomonadota</taxon>
        <taxon>Alphaproteobacteria</taxon>
        <taxon>Hyphomicrobiales</taxon>
        <taxon>Hyphomicrobiaceae</taxon>
        <taxon>Hyphomicrobium</taxon>
    </lineage>
</organism>
<dbReference type="STRING" id="121290.APY04_1044"/>
<gene>
    <name evidence="1" type="ORF">APY04_1044</name>
</gene>
<dbReference type="EMBL" id="LMTR01000032">
    <property type="protein sequence ID" value="KWT70367.1"/>
    <property type="molecule type" value="Genomic_DNA"/>
</dbReference>
<reference evidence="1 2" key="1">
    <citation type="submission" date="2015-10" db="EMBL/GenBank/DDBJ databases">
        <title>Transcriptomic analysis of a linuron degrading triple-species bacterial consortium.</title>
        <authorList>
            <person name="Albers P."/>
        </authorList>
    </citation>
    <scope>NUCLEOTIDE SEQUENCE [LARGE SCALE GENOMIC DNA]</scope>
    <source>
        <strain evidence="1 2">WDL6</strain>
    </source>
</reference>
<name>A0A109BLU2_HYPSL</name>
<keyword evidence="2" id="KW-1185">Reference proteome</keyword>